<name>A0A010RJR6_9PEZI</name>
<accession>A0A010RJR6</accession>
<dbReference type="eggNOG" id="ENOG502STSG">
    <property type="taxonomic scope" value="Eukaryota"/>
</dbReference>
<reference evidence="2 3" key="1">
    <citation type="submission" date="2014-02" db="EMBL/GenBank/DDBJ databases">
        <title>The genome sequence of Colletotrichum fioriniae PJ7.</title>
        <authorList>
            <person name="Baroncelli R."/>
            <person name="Thon M.R."/>
        </authorList>
    </citation>
    <scope>NUCLEOTIDE SEQUENCE [LARGE SCALE GENOMIC DNA]</scope>
    <source>
        <strain evidence="2 3">PJ7</strain>
    </source>
</reference>
<dbReference type="KEGG" id="cfj:CFIO01_04464"/>
<organism evidence="2 3">
    <name type="scientific">Colletotrichum fioriniae PJ7</name>
    <dbReference type="NCBI Taxonomy" id="1445577"/>
    <lineage>
        <taxon>Eukaryota</taxon>
        <taxon>Fungi</taxon>
        <taxon>Dikarya</taxon>
        <taxon>Ascomycota</taxon>
        <taxon>Pezizomycotina</taxon>
        <taxon>Sordariomycetes</taxon>
        <taxon>Hypocreomycetidae</taxon>
        <taxon>Glomerellales</taxon>
        <taxon>Glomerellaceae</taxon>
        <taxon>Colletotrichum</taxon>
        <taxon>Colletotrichum acutatum species complex</taxon>
    </lineage>
</organism>
<gene>
    <name evidence="2" type="ORF">CFIO01_04464</name>
</gene>
<dbReference type="OrthoDB" id="5394791at2759"/>
<comment type="caution">
    <text evidence="2">The sequence shown here is derived from an EMBL/GenBank/DDBJ whole genome shotgun (WGS) entry which is preliminary data.</text>
</comment>
<proteinExistence type="predicted"/>
<evidence type="ECO:0000256" key="1">
    <source>
        <dbReference type="SAM" id="SignalP"/>
    </source>
</evidence>
<dbReference type="Proteomes" id="UP000020467">
    <property type="component" value="Unassembled WGS sequence"/>
</dbReference>
<feature type="signal peptide" evidence="1">
    <location>
        <begin position="1"/>
        <end position="21"/>
    </location>
</feature>
<sequence>MRFATSMTIFFLAAAAQASVAQQNEPYAVAARAGTDEPVATLEKKEETGLEKRACNYNGCKCDSKNKQLTVCGNCVWSRDRGYVVTSKRIANHIYECSPSGRCCDYGVAHDCGSLSARCIVN</sequence>
<evidence type="ECO:0008006" key="4">
    <source>
        <dbReference type="Google" id="ProtNLM"/>
    </source>
</evidence>
<dbReference type="HOGENOM" id="CLU_156724_0_0_1"/>
<feature type="chain" id="PRO_5001456933" description="Mold-specific m46 protein" evidence="1">
    <location>
        <begin position="22"/>
        <end position="122"/>
    </location>
</feature>
<evidence type="ECO:0000313" key="3">
    <source>
        <dbReference type="Proteomes" id="UP000020467"/>
    </source>
</evidence>
<evidence type="ECO:0000313" key="2">
    <source>
        <dbReference type="EMBL" id="EXF78119.1"/>
    </source>
</evidence>
<protein>
    <recommendedName>
        <fullName evidence="4">Mold-specific m46 protein</fullName>
    </recommendedName>
</protein>
<keyword evidence="1" id="KW-0732">Signal</keyword>
<dbReference type="AlphaFoldDB" id="A0A010RJR6"/>
<dbReference type="EMBL" id="JARH01000663">
    <property type="protein sequence ID" value="EXF78119.1"/>
    <property type="molecule type" value="Genomic_DNA"/>
</dbReference>
<keyword evidence="3" id="KW-1185">Reference proteome</keyword>